<dbReference type="InterPro" id="IPR058008">
    <property type="entry name" value="Gp26_C"/>
</dbReference>
<dbReference type="InterPro" id="IPR005068">
    <property type="entry name" value="Phage_lambda_Stf-r2"/>
</dbReference>
<feature type="domain" description="Phage tail protein C-terminal" evidence="1">
    <location>
        <begin position="472"/>
        <end position="615"/>
    </location>
</feature>
<dbReference type="GO" id="GO:0046718">
    <property type="term" value="P:symbiont entry into host cell"/>
    <property type="evidence" value="ECO:0007669"/>
    <property type="project" value="InterPro"/>
</dbReference>
<evidence type="ECO:0000259" key="1">
    <source>
        <dbReference type="Pfam" id="PF25670"/>
    </source>
</evidence>
<gene>
    <name evidence="2" type="ORF">BA1DRAFT_00097</name>
</gene>
<protein>
    <submittedName>
        <fullName evidence="2">Phage tail fiber</fullName>
    </submittedName>
</protein>
<reference evidence="2 3" key="1">
    <citation type="submission" date="2014-03" db="EMBL/GenBank/DDBJ databases">
        <title>Draft Genome of Photorhabdus luminescens BA1, an Egyptian Isolate.</title>
        <authorList>
            <person name="Ghazal S."/>
            <person name="Hurst S.G.IV."/>
            <person name="Morris K."/>
            <person name="Thomas K."/>
            <person name="Tisa L.S."/>
        </authorList>
    </citation>
    <scope>NUCLEOTIDE SEQUENCE [LARGE SCALE GENOMIC DNA]</scope>
    <source>
        <strain evidence="2 3">BA1</strain>
    </source>
</reference>
<dbReference type="PATRIC" id="fig|1393736.3.peg.97"/>
<organism evidence="2 3">
    <name type="scientific">Photorhabdus aegyptia</name>
    <dbReference type="NCBI Taxonomy" id="2805098"/>
    <lineage>
        <taxon>Bacteria</taxon>
        <taxon>Pseudomonadati</taxon>
        <taxon>Pseudomonadota</taxon>
        <taxon>Gammaproteobacteria</taxon>
        <taxon>Enterobacterales</taxon>
        <taxon>Morganellaceae</taxon>
        <taxon>Photorhabdus</taxon>
    </lineage>
</organism>
<dbReference type="GO" id="GO:0019062">
    <property type="term" value="P:virion attachment to host cell"/>
    <property type="evidence" value="ECO:0007669"/>
    <property type="project" value="InterPro"/>
</dbReference>
<keyword evidence="3" id="KW-1185">Reference proteome</keyword>
<comment type="caution">
    <text evidence="2">The sequence shown here is derived from an EMBL/GenBank/DDBJ whole genome shotgun (WGS) entry which is preliminary data.</text>
</comment>
<dbReference type="AlphaFoldDB" id="A0A022PMK1"/>
<dbReference type="RefSeq" id="WP_036775229.1">
    <property type="nucleotide sequence ID" value="NZ_CAWLTM010000114.1"/>
</dbReference>
<evidence type="ECO:0000313" key="3">
    <source>
        <dbReference type="Proteomes" id="UP000023464"/>
    </source>
</evidence>
<proteinExistence type="predicted"/>
<dbReference type="Proteomes" id="UP000023464">
    <property type="component" value="Unassembled WGS sequence"/>
</dbReference>
<dbReference type="EMBL" id="JFGV01000001">
    <property type="protein sequence ID" value="EYU17317.1"/>
    <property type="molecule type" value="Genomic_DNA"/>
</dbReference>
<evidence type="ECO:0000313" key="2">
    <source>
        <dbReference type="EMBL" id="EYU17317.1"/>
    </source>
</evidence>
<dbReference type="Pfam" id="PF25670">
    <property type="entry name" value="Phage_tail_C_2"/>
    <property type="match status" value="1"/>
</dbReference>
<dbReference type="Pfam" id="PF03406">
    <property type="entry name" value="Phage_fiber_2"/>
    <property type="match status" value="1"/>
</dbReference>
<accession>A0A022PMK1</accession>
<sequence length="617" mass="66669">MSPKNDFKAFSISNNANVVSQEGYEASPALKTGFPPENITTHLLNKVLRQSSAISSTIANFIATQYGDDVLDDGDIVKLTTQLNKALEKKIATEIPNASLTQKGIVQLTDKTGNSNSLAATQKLVSDVNDNANNRLAKNQNGADIPDKNAFVKNLGLAETGNLAKNAVPNSRKINGKALTGDINLNAGDVGAFKLGLTGNNTVSNPVPWNANTGLYDLLNPGIDSSHIAHFNNGTGSCPAFQLKVLYKNRGIAYRSARDNYGFEEDWTDIYTTKNKPTAADVGAFKLGLAGGYSVNNPVPWNANTGLYDLLRPGIDSSHIAHFNNGAGSCPAFQLKVQYRNGGIAYRSARDNYGFEEDWTDIYTTKNKPTAADIGAYAKSEGAEFIQPKYINQANISDLTAWIKSLPQGGHSFRFSGNDSGIGYPWSGGYITRMHDIWAGFIAHYDYAGISFIHGNDGGGNTKVSRLWTDKNARSDANGILRVSSPVVDIHPDGAYELTSEAEGVTVKRIDTGKYRISGCNGFAKDGAWGIHGGTIIPADSNGLNLIWVRESVDTTNGDITIECYHRQNKDAPEFAQNKRVKSVTATGEVVYYHDAEPCDIPDGRVINIRVQLPEKS</sequence>
<name>A0A022PMK1_9GAMM</name>